<dbReference type="Proteomes" id="UP000253857">
    <property type="component" value="Unassembled WGS sequence"/>
</dbReference>
<gene>
    <name evidence="4" type="ORF">C1871_00760</name>
</gene>
<accession>A0A369NFF3</accession>
<evidence type="ECO:0000256" key="2">
    <source>
        <dbReference type="SAM" id="Coils"/>
    </source>
</evidence>
<dbReference type="EMBL" id="PPTY01000001">
    <property type="protein sequence ID" value="RDB89033.1"/>
    <property type="molecule type" value="Genomic_DNA"/>
</dbReference>
<comment type="caution">
    <text evidence="4">The sequence shown here is derived from an EMBL/GenBank/DDBJ whole genome shotgun (WGS) entry which is preliminary data.</text>
</comment>
<sequence length="1526" mass="157373">MAGNIKGLTVEIDGNVTKLSKAIATVNTDAKKLQRELRGVTTLLEYDPKNVVLLEQKQRKLNEALEDQADKLKELQDLEKAYSEQLGPRTEEEAKDFESLQREIVATSRSLEAAKRALADFRIEQGVAHSAIGKLGEGLESFGRRVKPAGEMIESMGGKLSRTLTPAVLAAGAATVAAAVDIDTNLTNVRKTVDGTEEQYQALKEAAIEFSLTNAVSASQILDIQALGAQLGFAIDELDEFGQVVSGLDIATNMGAEQAATEMAQFANITKMSRGEIRNYGSAIVGLGNSFATTESDISSMAMRIAAAGTQVHMSQEDILGLATALASMGVEAEAGGTAISTIMAQIDKDIALNSEAVETWASTAGMSARDFADAWRADPVQALSALLSNMEAATAEGGNMSVMLQELGIDSIRQTDVMKRLAGNSQFVADAVAKANDEWGKNTALQNEVDNRNRSLAAQFEMLKNRVVALAEDVGGPLASALLDIVDQAEPLIKMIADGAKRFSEMSDSEQKAVLQAVALSAALGPMLSLVGKGVKSIEPFGTGLQKVAKMLATVDEKTSMAGRSIKGYTAETKASQAALKRHSAEAKASADAAKKQADAIGRSSVAMGAAKAAAIGLAVAGIALVVAEIVKCVDHQAKLEKATDGLRDSMGSMNGAYLSTRDAAVEASGSADGYAKSLSDVRAEIDKAVEKQAELADSIRESFEEAGKSVGLLDSYKGVIEELAGKSDLSAQKQAELRLAVDGVNDACGTNYEVVKDAGGAYVVMKDGAVEAKDAIIELIDAQEMQIRFDAGKEAYEQSYKAIADNARVAADATAAYNKALEDREENQRLVREGDQRAIETSAEYEAGVRDAERAMNEANAVLSASRDSMSLLKDEQLLLSQAMSEGKGSVSEYVASNDFLLASLQGAGQSCLDFSGTLQGVGASVADLAKLNEEQLSSLASSYDGTYSSIAGLLSEYRVGVDDAKVKTQESFEGMRGSASLYADDVRLALFNAGTDSEELARKLAEAGASTEDFRRLSADQLALLVEAYGGNTDAIKAKLDEFVALNGDAGVIAALRLSEGIDEGAPSAYASFEALVAGFDGDMARAVDIAGSYGIAIPGEIADGMYASAGAVTFAAGSLGEKVVSELTGTDYSETGVAVTQGMAEGMGDGFAAELAAAGLGDDVIAAIMEALDAHSPSRRARAAGETVPAGLAEGIDGSDEPGSAAAALGGAVMEALGLAVEGSFGIGESTGADYADGVGLQDGNAKGQGKAVAAAATAGLKTGDASPGGVLGGAFSRLLGDQAGNARTSARSVAGSASSGLGTGDASSGTRLGSQFASNVGGQGWAARTKGAGVAREARDGLGSVSANGTGTNFVQGFVNGFYGVSIWDAAYRIGRSALSAIESALGIASPSKEAKKLGGFFVEGFAMPLEDGADDLYEAGYDLAMSAYDGMADASGRANAVKMRLEAVGGGAANAAVSAARSSLSPQTVVNVQAPGSLTQADVRKATYAAMRAALSEQPDVVMKVGEKEFARTIRKVMSL</sequence>
<dbReference type="RefSeq" id="WP_035585355.1">
    <property type="nucleotide sequence ID" value="NZ_PPTY01000001.1"/>
</dbReference>
<dbReference type="PANTHER" id="PTHR37813:SF1">
    <property type="entry name" value="FELS-2 PROPHAGE PROTEIN"/>
    <property type="match status" value="1"/>
</dbReference>
<evidence type="ECO:0000313" key="5">
    <source>
        <dbReference type="Proteomes" id="UP000253857"/>
    </source>
</evidence>
<evidence type="ECO:0000259" key="3">
    <source>
        <dbReference type="Pfam" id="PF10145"/>
    </source>
</evidence>
<organism evidence="4 5">
    <name type="scientific">Eggerthella lenta</name>
    <name type="common">Eubacterium lentum</name>
    <dbReference type="NCBI Taxonomy" id="84112"/>
    <lineage>
        <taxon>Bacteria</taxon>
        <taxon>Bacillati</taxon>
        <taxon>Actinomycetota</taxon>
        <taxon>Coriobacteriia</taxon>
        <taxon>Eggerthellales</taxon>
        <taxon>Eggerthellaceae</taxon>
        <taxon>Eggerthella</taxon>
    </lineage>
</organism>
<dbReference type="Pfam" id="PF10145">
    <property type="entry name" value="PhageMin_Tail"/>
    <property type="match status" value="1"/>
</dbReference>
<keyword evidence="1" id="KW-1188">Viral release from host cell</keyword>
<dbReference type="InterPro" id="IPR010090">
    <property type="entry name" value="Phage_tape_meas"/>
</dbReference>
<keyword evidence="2" id="KW-0175">Coiled coil</keyword>
<protein>
    <submittedName>
        <fullName evidence="4">Phage tail tape measure protein</fullName>
    </submittedName>
</protein>
<proteinExistence type="predicted"/>
<evidence type="ECO:0000256" key="1">
    <source>
        <dbReference type="ARBA" id="ARBA00022612"/>
    </source>
</evidence>
<dbReference type="NCBIfam" id="TIGR01760">
    <property type="entry name" value="tape_meas_TP901"/>
    <property type="match status" value="1"/>
</dbReference>
<feature type="coiled-coil region" evidence="2">
    <location>
        <begin position="16"/>
        <end position="117"/>
    </location>
</feature>
<dbReference type="PANTHER" id="PTHR37813">
    <property type="entry name" value="FELS-2 PROPHAGE PROTEIN"/>
    <property type="match status" value="1"/>
</dbReference>
<feature type="domain" description="Phage tail tape measure protein" evidence="3">
    <location>
        <begin position="205"/>
        <end position="397"/>
    </location>
</feature>
<name>A0A369NFF3_EGGLN</name>
<reference evidence="4 5" key="1">
    <citation type="journal article" date="2018" name="Elife">
        <title>Discovery and characterization of a prevalent human gut bacterial enzyme sufficient for the inactivation of a family of plant toxins.</title>
        <authorList>
            <person name="Koppel N."/>
            <person name="Bisanz J.E."/>
            <person name="Pandelia M.E."/>
            <person name="Turnbaugh P.J."/>
            <person name="Balskus E.P."/>
        </authorList>
    </citation>
    <scope>NUCLEOTIDE SEQUENCE [LARGE SCALE GENOMIC DNA]</scope>
    <source>
        <strain evidence="4 5">FAA1-1-60AUCSF</strain>
    </source>
</reference>
<evidence type="ECO:0000313" key="4">
    <source>
        <dbReference type="EMBL" id="RDB89033.1"/>
    </source>
</evidence>